<reference evidence="2 3" key="1">
    <citation type="submission" date="2018-02" db="EMBL/GenBank/DDBJ databases">
        <title>Genome sequence of the basidiomycete white-rot fungus Phlebia centrifuga.</title>
        <authorList>
            <person name="Granchi Z."/>
            <person name="Peng M."/>
            <person name="de Vries R.P."/>
            <person name="Hilden K."/>
            <person name="Makela M.R."/>
            <person name="Grigoriev I."/>
            <person name="Riley R."/>
        </authorList>
    </citation>
    <scope>NUCLEOTIDE SEQUENCE [LARGE SCALE GENOMIC DNA]</scope>
    <source>
        <strain evidence="2 3">FBCC195</strain>
    </source>
</reference>
<proteinExistence type="predicted"/>
<name>A0A2R6NL38_9APHY</name>
<keyword evidence="3" id="KW-1185">Reference proteome</keyword>
<dbReference type="EMBL" id="MLYV02001139">
    <property type="protein sequence ID" value="PSR72712.1"/>
    <property type="molecule type" value="Genomic_DNA"/>
</dbReference>
<gene>
    <name evidence="2" type="ORF">PHLCEN_2v11407</name>
</gene>
<protein>
    <submittedName>
        <fullName evidence="2">Uncharacterized protein</fullName>
    </submittedName>
</protein>
<feature type="compositionally biased region" description="Basic and acidic residues" evidence="1">
    <location>
        <begin position="141"/>
        <end position="152"/>
    </location>
</feature>
<organism evidence="2 3">
    <name type="scientific">Hermanssonia centrifuga</name>
    <dbReference type="NCBI Taxonomy" id="98765"/>
    <lineage>
        <taxon>Eukaryota</taxon>
        <taxon>Fungi</taxon>
        <taxon>Dikarya</taxon>
        <taxon>Basidiomycota</taxon>
        <taxon>Agaricomycotina</taxon>
        <taxon>Agaricomycetes</taxon>
        <taxon>Polyporales</taxon>
        <taxon>Meruliaceae</taxon>
        <taxon>Hermanssonia</taxon>
    </lineage>
</organism>
<feature type="region of interest" description="Disordered" evidence="1">
    <location>
        <begin position="1"/>
        <end position="60"/>
    </location>
</feature>
<accession>A0A2R6NL38</accession>
<dbReference type="Proteomes" id="UP000186601">
    <property type="component" value="Unassembled WGS sequence"/>
</dbReference>
<dbReference type="AlphaFoldDB" id="A0A2R6NL38"/>
<evidence type="ECO:0000256" key="1">
    <source>
        <dbReference type="SAM" id="MobiDB-lite"/>
    </source>
</evidence>
<comment type="caution">
    <text evidence="2">The sequence shown here is derived from an EMBL/GenBank/DDBJ whole genome shotgun (WGS) entry which is preliminary data.</text>
</comment>
<sequence length="152" mass="16705">MHRTHLSLQTHSTSQWTPSSETHVGVTPEASEQEDPKLETSYNDGLAPPQTSFIRPRSDSGLAFDGRVPLSAYGDPRFSAYTQQWGIRAGVGFPPEFVSAQPQAMDAMSVGAYTMETFPYDRAPNLQKLTKARNGGAYPSKHPEHADDPSLR</sequence>
<feature type="compositionally biased region" description="Polar residues" evidence="1">
    <location>
        <begin position="1"/>
        <end position="22"/>
    </location>
</feature>
<evidence type="ECO:0000313" key="2">
    <source>
        <dbReference type="EMBL" id="PSR72712.1"/>
    </source>
</evidence>
<evidence type="ECO:0000313" key="3">
    <source>
        <dbReference type="Proteomes" id="UP000186601"/>
    </source>
</evidence>
<feature type="region of interest" description="Disordered" evidence="1">
    <location>
        <begin position="128"/>
        <end position="152"/>
    </location>
</feature>